<keyword evidence="2" id="KW-1185">Reference proteome</keyword>
<protein>
    <submittedName>
        <fullName evidence="1">Uncharacterized protein</fullName>
    </submittedName>
</protein>
<name>A0A5N6ZGV8_9EURO</name>
<dbReference type="Proteomes" id="UP000327118">
    <property type="component" value="Unassembled WGS sequence"/>
</dbReference>
<evidence type="ECO:0000313" key="2">
    <source>
        <dbReference type="Proteomes" id="UP000327118"/>
    </source>
</evidence>
<dbReference type="OrthoDB" id="5427059at2759"/>
<proteinExistence type="predicted"/>
<sequence>MIMSNSDPASVESLLQEFPICKQAYKIGEKDVLLGLLHTKYEGLVNIVDAITAVRSKGLSASVPSNREKIIALLDCRRRCEEIRSLNPPSASGLPDRPVNMDEVSTLLRLHDIAIFFMNEYCKSPFRLAWDSRKRIDRPSHLSKTEKIRFLRALYRWQIFANIFGPTERPVEKGQLQRCQDEVMWEDEIISNFTEDERWHLFFGTMPPWEVAEIWCVWQYFHHSYQAPYIDLELSLLKWGDANLAFVSESERIPANCVVERANDLFQCGRTVIPCLVAMGPEFFYRFLQMNCRDRRDLILVNARAVQYYVSECWFPSRVLPLLHPAEQFNFGDDFARLEERLATLPEHAGPNLAFKCYWPIVQKDQSFDDRLFNGEFGYLLGYRQWDWGYALWDADRLTEWEVPLDSETIIEKFKRTQTEDYIWDIWHCHRSEPGVLWNYLQRSDIRNST</sequence>
<evidence type="ECO:0000313" key="1">
    <source>
        <dbReference type="EMBL" id="KAE8356917.1"/>
    </source>
</evidence>
<reference evidence="2" key="1">
    <citation type="submission" date="2019-04" db="EMBL/GenBank/DDBJ databases">
        <title>Friends and foes A comparative genomics studyof 23 Aspergillus species from section Flavi.</title>
        <authorList>
            <consortium name="DOE Joint Genome Institute"/>
            <person name="Kjaerbolling I."/>
            <person name="Vesth T."/>
            <person name="Frisvad J.C."/>
            <person name="Nybo J.L."/>
            <person name="Theobald S."/>
            <person name="Kildgaard S."/>
            <person name="Isbrandt T."/>
            <person name="Kuo A."/>
            <person name="Sato A."/>
            <person name="Lyhne E.K."/>
            <person name="Kogle M.E."/>
            <person name="Wiebenga A."/>
            <person name="Kun R.S."/>
            <person name="Lubbers R.J."/>
            <person name="Makela M.R."/>
            <person name="Barry K."/>
            <person name="Chovatia M."/>
            <person name="Clum A."/>
            <person name="Daum C."/>
            <person name="Haridas S."/>
            <person name="He G."/>
            <person name="LaButti K."/>
            <person name="Lipzen A."/>
            <person name="Mondo S."/>
            <person name="Riley R."/>
            <person name="Salamov A."/>
            <person name="Simmons B.A."/>
            <person name="Magnuson J.K."/>
            <person name="Henrissat B."/>
            <person name="Mortensen U.H."/>
            <person name="Larsen T.O."/>
            <person name="Devries R.P."/>
            <person name="Grigoriev I.V."/>
            <person name="Machida M."/>
            <person name="Baker S.E."/>
            <person name="Andersen M.R."/>
        </authorList>
    </citation>
    <scope>NUCLEOTIDE SEQUENCE [LARGE SCALE GENOMIC DNA]</scope>
    <source>
        <strain evidence="2">CBS 553.77</strain>
    </source>
</reference>
<gene>
    <name evidence="1" type="ORF">BDV28DRAFT_125912</name>
</gene>
<organism evidence="1 2">
    <name type="scientific">Aspergillus coremiiformis</name>
    <dbReference type="NCBI Taxonomy" id="138285"/>
    <lineage>
        <taxon>Eukaryota</taxon>
        <taxon>Fungi</taxon>
        <taxon>Dikarya</taxon>
        <taxon>Ascomycota</taxon>
        <taxon>Pezizomycotina</taxon>
        <taxon>Eurotiomycetes</taxon>
        <taxon>Eurotiomycetidae</taxon>
        <taxon>Eurotiales</taxon>
        <taxon>Aspergillaceae</taxon>
        <taxon>Aspergillus</taxon>
        <taxon>Aspergillus subgen. Circumdati</taxon>
    </lineage>
</organism>
<dbReference type="EMBL" id="ML739033">
    <property type="protein sequence ID" value="KAE8356917.1"/>
    <property type="molecule type" value="Genomic_DNA"/>
</dbReference>
<dbReference type="AlphaFoldDB" id="A0A5N6ZGV8"/>
<accession>A0A5N6ZGV8</accession>